<evidence type="ECO:0000313" key="1">
    <source>
        <dbReference type="EMBL" id="KTB35960.1"/>
    </source>
</evidence>
<gene>
    <name evidence="1" type="ORF">WG66_11463</name>
</gene>
<organism evidence="1 2">
    <name type="scientific">Moniliophthora roreri</name>
    <name type="common">Frosty pod rot fungus</name>
    <name type="synonym">Monilia roreri</name>
    <dbReference type="NCBI Taxonomy" id="221103"/>
    <lineage>
        <taxon>Eukaryota</taxon>
        <taxon>Fungi</taxon>
        <taxon>Dikarya</taxon>
        <taxon>Basidiomycota</taxon>
        <taxon>Agaricomycotina</taxon>
        <taxon>Agaricomycetes</taxon>
        <taxon>Agaricomycetidae</taxon>
        <taxon>Agaricales</taxon>
        <taxon>Marasmiineae</taxon>
        <taxon>Marasmiaceae</taxon>
        <taxon>Moniliophthora</taxon>
    </lineage>
</organism>
<reference evidence="1 2" key="1">
    <citation type="submission" date="2015-12" db="EMBL/GenBank/DDBJ databases">
        <title>Draft genome sequence of Moniliophthora roreri, the causal agent of frosty pod rot of cacao.</title>
        <authorList>
            <person name="Aime M.C."/>
            <person name="Diaz-Valderrama J.R."/>
            <person name="Kijpornyongpan T."/>
            <person name="Phillips-Mora W."/>
        </authorList>
    </citation>
    <scope>NUCLEOTIDE SEQUENCE [LARGE SCALE GENOMIC DNA]</scope>
    <source>
        <strain evidence="1 2">MCA 2952</strain>
    </source>
</reference>
<protein>
    <submittedName>
        <fullName evidence="1">Uncharacterized protein</fullName>
    </submittedName>
</protein>
<dbReference type="AlphaFoldDB" id="A0A0W0FI23"/>
<name>A0A0W0FI23_MONRR</name>
<evidence type="ECO:0000313" key="2">
    <source>
        <dbReference type="Proteomes" id="UP000054988"/>
    </source>
</evidence>
<dbReference type="EMBL" id="LATX01001947">
    <property type="protein sequence ID" value="KTB35960.1"/>
    <property type="molecule type" value="Genomic_DNA"/>
</dbReference>
<sequence length="17" mass="1913">MPHHYAIFALGTQSRPS</sequence>
<proteinExistence type="predicted"/>
<accession>A0A0W0FI23</accession>
<dbReference type="Proteomes" id="UP000054988">
    <property type="component" value="Unassembled WGS sequence"/>
</dbReference>
<comment type="caution">
    <text evidence="1">The sequence shown here is derived from an EMBL/GenBank/DDBJ whole genome shotgun (WGS) entry which is preliminary data.</text>
</comment>